<dbReference type="OrthoDB" id="2952182at2"/>
<name>A0A3S0KJ44_9BACI</name>
<dbReference type="AlphaFoldDB" id="A0A3S0KJ44"/>
<accession>A0A3S0KJ44</accession>
<evidence type="ECO:0000313" key="1">
    <source>
        <dbReference type="EMBL" id="RTQ92917.1"/>
    </source>
</evidence>
<gene>
    <name evidence="1" type="ORF">EKG35_10245</name>
</gene>
<evidence type="ECO:0000313" key="2">
    <source>
        <dbReference type="Proteomes" id="UP000276349"/>
    </source>
</evidence>
<reference evidence="1 2" key="1">
    <citation type="submission" date="2018-12" db="EMBL/GenBank/DDBJ databases">
        <authorList>
            <person name="Yu L."/>
        </authorList>
    </citation>
    <scope>NUCLEOTIDE SEQUENCE [LARGE SCALE GENOMIC DNA]</scope>
    <source>
        <strain evidence="1 2">S5H2222</strain>
    </source>
</reference>
<dbReference type="EMBL" id="RXNR01000025">
    <property type="protein sequence ID" value="RTQ92917.1"/>
    <property type="molecule type" value="Genomic_DNA"/>
</dbReference>
<comment type="caution">
    <text evidence="1">The sequence shown here is derived from an EMBL/GenBank/DDBJ whole genome shotgun (WGS) entry which is preliminary data.</text>
</comment>
<proteinExistence type="predicted"/>
<organism evidence="1 2">
    <name type="scientific">Lysinibacillus telephonicus</name>
    <dbReference type="NCBI Taxonomy" id="1714840"/>
    <lineage>
        <taxon>Bacteria</taxon>
        <taxon>Bacillati</taxon>
        <taxon>Bacillota</taxon>
        <taxon>Bacilli</taxon>
        <taxon>Bacillales</taxon>
        <taxon>Bacillaceae</taxon>
        <taxon>Lysinibacillus</taxon>
    </lineage>
</organism>
<dbReference type="Proteomes" id="UP000276349">
    <property type="component" value="Unassembled WGS sequence"/>
</dbReference>
<keyword evidence="2" id="KW-1185">Reference proteome</keyword>
<protein>
    <submittedName>
        <fullName evidence="1">Uncharacterized protein</fullName>
    </submittedName>
</protein>
<sequence>MSGMDESLRPEKSRITIFNEPINCQFCSNDVFTPYEVIVNVEQPGIGVRHVRYVAICQYCGKAKHFGDPSYYDVEKDNYIWALNQSLLSIKKYKIKIIFFVGKRKQEKVTIFLNSLIQILRQK</sequence>